<evidence type="ECO:0000256" key="9">
    <source>
        <dbReference type="PIRSR" id="PIRSR600823-3"/>
    </source>
</evidence>
<keyword evidence="9" id="KW-0106">Calcium</keyword>
<evidence type="ECO:0000256" key="8">
    <source>
        <dbReference type="ARBA" id="ARBA00023004"/>
    </source>
</evidence>
<comment type="caution">
    <text evidence="12">The sequence shown here is derived from an EMBL/GenBank/DDBJ whole genome shotgun (WGS) entry which is preliminary data.</text>
</comment>
<dbReference type="PANTHER" id="PTHR31517:SF48">
    <property type="entry name" value="PEROXIDASE 16-RELATED"/>
    <property type="match status" value="1"/>
</dbReference>
<dbReference type="Gene3D" id="1.10.420.10">
    <property type="entry name" value="Peroxidase, domain 2"/>
    <property type="match status" value="1"/>
</dbReference>
<evidence type="ECO:0000256" key="3">
    <source>
        <dbReference type="ARBA" id="ARBA00012313"/>
    </source>
</evidence>
<name>A0AAV1RR74_9ROSI</name>
<evidence type="ECO:0000256" key="4">
    <source>
        <dbReference type="ARBA" id="ARBA00022559"/>
    </source>
</evidence>
<keyword evidence="7" id="KW-0560">Oxidoreductase</keyword>
<keyword evidence="4" id="KW-0575">Peroxidase</keyword>
<evidence type="ECO:0000259" key="11">
    <source>
        <dbReference type="PROSITE" id="PS50873"/>
    </source>
</evidence>
<dbReference type="GO" id="GO:0140825">
    <property type="term" value="F:lactoperoxidase activity"/>
    <property type="evidence" value="ECO:0007669"/>
    <property type="project" value="UniProtKB-EC"/>
</dbReference>
<evidence type="ECO:0000256" key="10">
    <source>
        <dbReference type="RuleBase" id="RU004241"/>
    </source>
</evidence>
<comment type="cofactor">
    <cofactor evidence="9">
        <name>Ca(2+)</name>
        <dbReference type="ChEBI" id="CHEBI:29108"/>
    </cofactor>
    <text evidence="9">Binds 2 calcium ions per subunit.</text>
</comment>
<dbReference type="SUPFAM" id="SSF48113">
    <property type="entry name" value="Heme-dependent peroxidases"/>
    <property type="match status" value="1"/>
</dbReference>
<organism evidence="12 13">
    <name type="scientific">Dovyalis caffra</name>
    <dbReference type="NCBI Taxonomy" id="77055"/>
    <lineage>
        <taxon>Eukaryota</taxon>
        <taxon>Viridiplantae</taxon>
        <taxon>Streptophyta</taxon>
        <taxon>Embryophyta</taxon>
        <taxon>Tracheophyta</taxon>
        <taxon>Spermatophyta</taxon>
        <taxon>Magnoliopsida</taxon>
        <taxon>eudicotyledons</taxon>
        <taxon>Gunneridae</taxon>
        <taxon>Pentapetalae</taxon>
        <taxon>rosids</taxon>
        <taxon>fabids</taxon>
        <taxon>Malpighiales</taxon>
        <taxon>Salicaceae</taxon>
        <taxon>Flacourtieae</taxon>
        <taxon>Dovyalis</taxon>
    </lineage>
</organism>
<feature type="binding site" evidence="9">
    <location>
        <position position="71"/>
    </location>
    <ligand>
        <name>Ca(2+)</name>
        <dbReference type="ChEBI" id="CHEBI:29108"/>
        <label>2</label>
    </ligand>
</feature>
<dbReference type="EC" id="1.11.1.7" evidence="3"/>
<evidence type="ECO:0000256" key="1">
    <source>
        <dbReference type="ARBA" id="ARBA00000189"/>
    </source>
</evidence>
<sequence>MSAESPVKLLRRHWAQCRTFNSRSFKFNGTGVPDPTLNTTYLAATRQQLRPRGGNGIVLADLHPTAPDGFDNKHFSNLQANRGLLRSDQELFSTPGADDIFELVYNFAANQTAFFKSFVVSMIRMGQLSPSTGTGGEIRLNCSVLNENLTGPNNLLAGYKASRLSHLYSIDILLDFKFSAKVSDFGTSKLAPVQDCEGVASHMSTMVKGTRTMTEA</sequence>
<protein>
    <recommendedName>
        <fullName evidence="3">peroxidase</fullName>
        <ecNumber evidence="3">1.11.1.7</ecNumber>
    </recommendedName>
</protein>
<dbReference type="GO" id="GO:0046872">
    <property type="term" value="F:metal ion binding"/>
    <property type="evidence" value="ECO:0007669"/>
    <property type="project" value="UniProtKB-KW"/>
</dbReference>
<keyword evidence="6 9" id="KW-0479">Metal-binding</keyword>
<keyword evidence="8" id="KW-0408">Iron</keyword>
<gene>
    <name evidence="12" type="ORF">DCAF_LOCUS14234</name>
</gene>
<dbReference type="AlphaFoldDB" id="A0AAV1RR74"/>
<dbReference type="EMBL" id="CAWUPB010001157">
    <property type="protein sequence ID" value="CAK7339184.1"/>
    <property type="molecule type" value="Genomic_DNA"/>
</dbReference>
<comment type="similarity">
    <text evidence="10">Belongs to the peroxidase family.</text>
</comment>
<dbReference type="InterPro" id="IPR000823">
    <property type="entry name" value="Peroxidase_pln"/>
</dbReference>
<dbReference type="Proteomes" id="UP001314170">
    <property type="component" value="Unassembled WGS sequence"/>
</dbReference>
<feature type="domain" description="Plant heme peroxidase family profile" evidence="11">
    <location>
        <begin position="15"/>
        <end position="146"/>
    </location>
</feature>
<dbReference type="PROSITE" id="PS50873">
    <property type="entry name" value="PEROXIDASE_4"/>
    <property type="match status" value="1"/>
</dbReference>
<evidence type="ECO:0000256" key="6">
    <source>
        <dbReference type="ARBA" id="ARBA00022723"/>
    </source>
</evidence>
<keyword evidence="5" id="KW-0349">Heme</keyword>
<dbReference type="Gene3D" id="1.10.520.10">
    <property type="match status" value="1"/>
</dbReference>
<reference evidence="12 13" key="1">
    <citation type="submission" date="2024-01" db="EMBL/GenBank/DDBJ databases">
        <authorList>
            <person name="Waweru B."/>
        </authorList>
    </citation>
    <scope>NUCLEOTIDE SEQUENCE [LARGE SCALE GENOMIC DNA]</scope>
</reference>
<accession>A0AAV1RR74</accession>
<proteinExistence type="inferred from homology"/>
<dbReference type="Pfam" id="PF00141">
    <property type="entry name" value="peroxidase"/>
    <property type="match status" value="1"/>
</dbReference>
<keyword evidence="13" id="KW-1185">Reference proteome</keyword>
<dbReference type="GO" id="GO:0006979">
    <property type="term" value="P:response to oxidative stress"/>
    <property type="evidence" value="ECO:0007669"/>
    <property type="project" value="InterPro"/>
</dbReference>
<dbReference type="PANTHER" id="PTHR31517">
    <property type="match status" value="1"/>
</dbReference>
<evidence type="ECO:0000256" key="5">
    <source>
        <dbReference type="ARBA" id="ARBA00022617"/>
    </source>
</evidence>
<evidence type="ECO:0000313" key="12">
    <source>
        <dbReference type="EMBL" id="CAK7339184.1"/>
    </source>
</evidence>
<comment type="catalytic activity">
    <reaction evidence="1">
        <text>2 a phenolic donor + H2O2 = 2 a phenolic radical donor + 2 H2O</text>
        <dbReference type="Rhea" id="RHEA:56136"/>
        <dbReference type="ChEBI" id="CHEBI:15377"/>
        <dbReference type="ChEBI" id="CHEBI:16240"/>
        <dbReference type="ChEBI" id="CHEBI:139520"/>
        <dbReference type="ChEBI" id="CHEBI:139521"/>
        <dbReference type="EC" id="1.11.1.7"/>
    </reaction>
</comment>
<comment type="cofactor">
    <cofactor evidence="2">
        <name>heme b</name>
        <dbReference type="ChEBI" id="CHEBI:60344"/>
    </cofactor>
</comment>
<dbReference type="InterPro" id="IPR002016">
    <property type="entry name" value="Haem_peroxidase"/>
</dbReference>
<evidence type="ECO:0000313" key="13">
    <source>
        <dbReference type="Proteomes" id="UP001314170"/>
    </source>
</evidence>
<evidence type="ECO:0000256" key="2">
    <source>
        <dbReference type="ARBA" id="ARBA00001970"/>
    </source>
</evidence>
<dbReference type="GO" id="GO:0020037">
    <property type="term" value="F:heme binding"/>
    <property type="evidence" value="ECO:0007669"/>
    <property type="project" value="InterPro"/>
</dbReference>
<dbReference type="PRINTS" id="PR00461">
    <property type="entry name" value="PLPEROXIDASE"/>
</dbReference>
<dbReference type="InterPro" id="IPR010255">
    <property type="entry name" value="Haem_peroxidase_sf"/>
</dbReference>
<evidence type="ECO:0000256" key="7">
    <source>
        <dbReference type="ARBA" id="ARBA00023002"/>
    </source>
</evidence>